<sequence length="217" mass="24623">MNPGMEQSALYRIECFEQIAGFPRVKYLDRIQYPTRTTWRLRDLKIGSILDGNYLVSSSVERLVLEWKFTRGRWVDKRDGVYDGSNDELSAEFDCLLCKAGSAAHDGSKISDAIDEIEYRNLLTALAPNESDGPGDNLEWNLFNQYLDSNSQALDNSKDLSFMLRSWQADVKLAREDEVAFDETQMEAKYALGEKAIRALKRLSGISMLNMQASLLA</sequence>
<gene>
    <name evidence="1" type="ORF">N7456_006919</name>
</gene>
<reference evidence="1" key="1">
    <citation type="submission" date="2022-11" db="EMBL/GenBank/DDBJ databases">
        <authorList>
            <person name="Petersen C."/>
        </authorList>
    </citation>
    <scope>NUCLEOTIDE SEQUENCE</scope>
    <source>
        <strain evidence="1">IBT 30069</strain>
    </source>
</reference>
<organism evidence="1 2">
    <name type="scientific">Penicillium angulare</name>
    <dbReference type="NCBI Taxonomy" id="116970"/>
    <lineage>
        <taxon>Eukaryota</taxon>
        <taxon>Fungi</taxon>
        <taxon>Dikarya</taxon>
        <taxon>Ascomycota</taxon>
        <taxon>Pezizomycotina</taxon>
        <taxon>Eurotiomycetes</taxon>
        <taxon>Eurotiomycetidae</taxon>
        <taxon>Eurotiales</taxon>
        <taxon>Aspergillaceae</taxon>
        <taxon>Penicillium</taxon>
    </lineage>
</organism>
<accession>A0A9W9FJ05</accession>
<dbReference type="Proteomes" id="UP001149165">
    <property type="component" value="Unassembled WGS sequence"/>
</dbReference>
<evidence type="ECO:0000313" key="2">
    <source>
        <dbReference type="Proteomes" id="UP001149165"/>
    </source>
</evidence>
<protein>
    <submittedName>
        <fullName evidence="1">Uncharacterized protein</fullName>
    </submittedName>
</protein>
<evidence type="ECO:0000313" key="1">
    <source>
        <dbReference type="EMBL" id="KAJ5100867.1"/>
    </source>
</evidence>
<name>A0A9W9FJ05_9EURO</name>
<proteinExistence type="predicted"/>
<comment type="caution">
    <text evidence="1">The sequence shown here is derived from an EMBL/GenBank/DDBJ whole genome shotgun (WGS) entry which is preliminary data.</text>
</comment>
<dbReference type="EMBL" id="JAPQKH010000004">
    <property type="protein sequence ID" value="KAJ5100867.1"/>
    <property type="molecule type" value="Genomic_DNA"/>
</dbReference>
<keyword evidence="2" id="KW-1185">Reference proteome</keyword>
<dbReference type="OrthoDB" id="4366475at2759"/>
<reference evidence="1" key="2">
    <citation type="journal article" date="2023" name="IMA Fungus">
        <title>Comparative genomic study of the Penicillium genus elucidates a diverse pangenome and 15 lateral gene transfer events.</title>
        <authorList>
            <person name="Petersen C."/>
            <person name="Sorensen T."/>
            <person name="Nielsen M.R."/>
            <person name="Sondergaard T.E."/>
            <person name="Sorensen J.L."/>
            <person name="Fitzpatrick D.A."/>
            <person name="Frisvad J.C."/>
            <person name="Nielsen K.L."/>
        </authorList>
    </citation>
    <scope>NUCLEOTIDE SEQUENCE</scope>
    <source>
        <strain evidence="1">IBT 30069</strain>
    </source>
</reference>
<dbReference type="AlphaFoldDB" id="A0A9W9FJ05"/>